<comment type="caution">
    <text evidence="2">The sequence shown here is derived from an EMBL/GenBank/DDBJ whole genome shotgun (WGS) entry which is preliminary data.</text>
</comment>
<name>A0A392UPQ0_9FABA</name>
<dbReference type="Proteomes" id="UP000265520">
    <property type="component" value="Unassembled WGS sequence"/>
</dbReference>
<evidence type="ECO:0000313" key="3">
    <source>
        <dbReference type="Proteomes" id="UP000265520"/>
    </source>
</evidence>
<reference evidence="2 3" key="1">
    <citation type="journal article" date="2018" name="Front. Plant Sci.">
        <title>Red Clover (Trifolium pratense) and Zigzag Clover (T. medium) - A Picture of Genomic Similarities and Differences.</title>
        <authorList>
            <person name="Dluhosova J."/>
            <person name="Istvanek J."/>
            <person name="Nedelnik J."/>
            <person name="Repkova J."/>
        </authorList>
    </citation>
    <scope>NUCLEOTIDE SEQUENCE [LARGE SCALE GENOMIC DNA]</scope>
    <source>
        <strain evidence="3">cv. 10/8</strain>
        <tissue evidence="2">Leaf</tissue>
    </source>
</reference>
<protein>
    <submittedName>
        <fullName evidence="2">Uncharacterized protein</fullName>
    </submittedName>
</protein>
<dbReference type="AlphaFoldDB" id="A0A392UPQ0"/>
<dbReference type="EMBL" id="LXQA010887316">
    <property type="protein sequence ID" value="MCI75623.1"/>
    <property type="molecule type" value="Genomic_DNA"/>
</dbReference>
<feature type="non-terminal residue" evidence="2">
    <location>
        <position position="1"/>
    </location>
</feature>
<accession>A0A392UPQ0</accession>
<sequence length="73" mass="7133">VPIKGAEADAPATEAVTPSEEVTSPPSPSEVITDSPVEAPAADASSPSLAPGPGDEVAADAETHHSSSSRTVV</sequence>
<feature type="non-terminal residue" evidence="2">
    <location>
        <position position="73"/>
    </location>
</feature>
<evidence type="ECO:0000256" key="1">
    <source>
        <dbReference type="SAM" id="MobiDB-lite"/>
    </source>
</evidence>
<proteinExistence type="predicted"/>
<organism evidence="2 3">
    <name type="scientific">Trifolium medium</name>
    <dbReference type="NCBI Taxonomy" id="97028"/>
    <lineage>
        <taxon>Eukaryota</taxon>
        <taxon>Viridiplantae</taxon>
        <taxon>Streptophyta</taxon>
        <taxon>Embryophyta</taxon>
        <taxon>Tracheophyta</taxon>
        <taxon>Spermatophyta</taxon>
        <taxon>Magnoliopsida</taxon>
        <taxon>eudicotyledons</taxon>
        <taxon>Gunneridae</taxon>
        <taxon>Pentapetalae</taxon>
        <taxon>rosids</taxon>
        <taxon>fabids</taxon>
        <taxon>Fabales</taxon>
        <taxon>Fabaceae</taxon>
        <taxon>Papilionoideae</taxon>
        <taxon>50 kb inversion clade</taxon>
        <taxon>NPAAA clade</taxon>
        <taxon>Hologalegina</taxon>
        <taxon>IRL clade</taxon>
        <taxon>Trifolieae</taxon>
        <taxon>Trifolium</taxon>
    </lineage>
</organism>
<feature type="compositionally biased region" description="Low complexity" evidence="1">
    <location>
        <begin position="16"/>
        <end position="53"/>
    </location>
</feature>
<evidence type="ECO:0000313" key="2">
    <source>
        <dbReference type="EMBL" id="MCI75623.1"/>
    </source>
</evidence>
<keyword evidence="3" id="KW-1185">Reference proteome</keyword>
<feature type="region of interest" description="Disordered" evidence="1">
    <location>
        <begin position="1"/>
        <end position="73"/>
    </location>
</feature>